<dbReference type="Proteomes" id="UP001633002">
    <property type="component" value="Unassembled WGS sequence"/>
</dbReference>
<keyword evidence="2" id="KW-1185">Reference proteome</keyword>
<comment type="caution">
    <text evidence="1">The sequence shown here is derived from an EMBL/GenBank/DDBJ whole genome shotgun (WGS) entry which is preliminary data.</text>
</comment>
<sequence length="158" mass="18416">MADLNARQHPEFGRLDEFGIPMSRLRFQPRRGGFRRVVIVPTELNRRRMSLRTSTIRRPGPRPLPKELIVQCLCFFRDFFVWNTTVLRLLQILSAYLRGGPWGTRQLRALYELCHFAEEVVDTVVVEAILTWTPESGIRYGVHYEWGHPLGTTLGRPL</sequence>
<proteinExistence type="predicted"/>
<accession>A0ABD3GLP9</accession>
<gene>
    <name evidence="1" type="ORF">R1sor_022552</name>
</gene>
<dbReference type="EMBL" id="JBJQOH010000007">
    <property type="protein sequence ID" value="KAL3679596.1"/>
    <property type="molecule type" value="Genomic_DNA"/>
</dbReference>
<protein>
    <submittedName>
        <fullName evidence="1">Uncharacterized protein</fullName>
    </submittedName>
</protein>
<evidence type="ECO:0000313" key="2">
    <source>
        <dbReference type="Proteomes" id="UP001633002"/>
    </source>
</evidence>
<name>A0ABD3GLP9_9MARC</name>
<evidence type="ECO:0000313" key="1">
    <source>
        <dbReference type="EMBL" id="KAL3679596.1"/>
    </source>
</evidence>
<organism evidence="1 2">
    <name type="scientific">Riccia sorocarpa</name>
    <dbReference type="NCBI Taxonomy" id="122646"/>
    <lineage>
        <taxon>Eukaryota</taxon>
        <taxon>Viridiplantae</taxon>
        <taxon>Streptophyta</taxon>
        <taxon>Embryophyta</taxon>
        <taxon>Marchantiophyta</taxon>
        <taxon>Marchantiopsida</taxon>
        <taxon>Marchantiidae</taxon>
        <taxon>Marchantiales</taxon>
        <taxon>Ricciaceae</taxon>
        <taxon>Riccia</taxon>
    </lineage>
</organism>
<reference evidence="1 2" key="1">
    <citation type="submission" date="2024-09" db="EMBL/GenBank/DDBJ databases">
        <title>Chromosome-scale assembly of Riccia sorocarpa.</title>
        <authorList>
            <person name="Paukszto L."/>
        </authorList>
    </citation>
    <scope>NUCLEOTIDE SEQUENCE [LARGE SCALE GENOMIC DNA]</scope>
    <source>
        <strain evidence="1">LP-2024</strain>
        <tissue evidence="1">Aerial parts of the thallus</tissue>
    </source>
</reference>
<dbReference type="AlphaFoldDB" id="A0ABD3GLP9"/>